<gene>
    <name evidence="1" type="ORF">CEXT_221051</name>
</gene>
<evidence type="ECO:0000313" key="1">
    <source>
        <dbReference type="EMBL" id="GIX79190.1"/>
    </source>
</evidence>
<proteinExistence type="predicted"/>
<dbReference type="Proteomes" id="UP001054945">
    <property type="component" value="Unassembled WGS sequence"/>
</dbReference>
<protein>
    <submittedName>
        <fullName evidence="1">Uncharacterized protein</fullName>
    </submittedName>
</protein>
<reference evidence="1 2" key="1">
    <citation type="submission" date="2021-06" db="EMBL/GenBank/DDBJ databases">
        <title>Caerostris extrusa draft genome.</title>
        <authorList>
            <person name="Kono N."/>
            <person name="Arakawa K."/>
        </authorList>
    </citation>
    <scope>NUCLEOTIDE SEQUENCE [LARGE SCALE GENOMIC DNA]</scope>
</reference>
<comment type="caution">
    <text evidence="1">The sequence shown here is derived from an EMBL/GenBank/DDBJ whole genome shotgun (WGS) entry which is preliminary data.</text>
</comment>
<accession>A0AAV4N5T5</accession>
<dbReference type="EMBL" id="BPLR01002905">
    <property type="protein sequence ID" value="GIX79190.1"/>
    <property type="molecule type" value="Genomic_DNA"/>
</dbReference>
<name>A0AAV4N5T5_CAEEX</name>
<organism evidence="1 2">
    <name type="scientific">Caerostris extrusa</name>
    <name type="common">Bark spider</name>
    <name type="synonym">Caerostris bankana</name>
    <dbReference type="NCBI Taxonomy" id="172846"/>
    <lineage>
        <taxon>Eukaryota</taxon>
        <taxon>Metazoa</taxon>
        <taxon>Ecdysozoa</taxon>
        <taxon>Arthropoda</taxon>
        <taxon>Chelicerata</taxon>
        <taxon>Arachnida</taxon>
        <taxon>Araneae</taxon>
        <taxon>Araneomorphae</taxon>
        <taxon>Entelegynae</taxon>
        <taxon>Araneoidea</taxon>
        <taxon>Araneidae</taxon>
        <taxon>Caerostris</taxon>
    </lineage>
</organism>
<evidence type="ECO:0000313" key="2">
    <source>
        <dbReference type="Proteomes" id="UP001054945"/>
    </source>
</evidence>
<sequence length="134" mass="15425">MGQYPNQSDSTLTAPFPPEDYRWCGKLEDKNSGSEIKKVSYGCENKKCEFYAVCESNGKNEARCVCPHSCIKESPFHYVFGRILPEQHMGNCRAVYSEDTAFRNVEISCFSQRALEFSTQRSRHSGSFFWFPHI</sequence>
<dbReference type="AlphaFoldDB" id="A0AAV4N5T5"/>
<keyword evidence="2" id="KW-1185">Reference proteome</keyword>